<dbReference type="AlphaFoldDB" id="A0AAV1EBY0"/>
<evidence type="ECO:0000313" key="2">
    <source>
        <dbReference type="Proteomes" id="UP001161247"/>
    </source>
</evidence>
<dbReference type="Proteomes" id="UP001161247">
    <property type="component" value="Chromosome 8"/>
</dbReference>
<reference evidence="1" key="1">
    <citation type="submission" date="2023-03" db="EMBL/GenBank/DDBJ databases">
        <authorList>
            <person name="Julca I."/>
        </authorList>
    </citation>
    <scope>NUCLEOTIDE SEQUENCE</scope>
</reference>
<gene>
    <name evidence="1" type="ORF">OLC1_LOCUS23284</name>
</gene>
<dbReference type="EMBL" id="OX459125">
    <property type="protein sequence ID" value="CAI9117189.1"/>
    <property type="molecule type" value="Genomic_DNA"/>
</dbReference>
<keyword evidence="2" id="KW-1185">Reference proteome</keyword>
<accession>A0AAV1EBY0</accession>
<protein>
    <submittedName>
        <fullName evidence="1">OLC1v1018535C1</fullName>
    </submittedName>
</protein>
<name>A0AAV1EBY0_OLDCO</name>
<proteinExistence type="predicted"/>
<organism evidence="1 2">
    <name type="scientific">Oldenlandia corymbosa var. corymbosa</name>
    <dbReference type="NCBI Taxonomy" id="529605"/>
    <lineage>
        <taxon>Eukaryota</taxon>
        <taxon>Viridiplantae</taxon>
        <taxon>Streptophyta</taxon>
        <taxon>Embryophyta</taxon>
        <taxon>Tracheophyta</taxon>
        <taxon>Spermatophyta</taxon>
        <taxon>Magnoliopsida</taxon>
        <taxon>eudicotyledons</taxon>
        <taxon>Gunneridae</taxon>
        <taxon>Pentapetalae</taxon>
        <taxon>asterids</taxon>
        <taxon>lamiids</taxon>
        <taxon>Gentianales</taxon>
        <taxon>Rubiaceae</taxon>
        <taxon>Rubioideae</taxon>
        <taxon>Spermacoceae</taxon>
        <taxon>Hedyotis-Oldenlandia complex</taxon>
        <taxon>Oldenlandia</taxon>
    </lineage>
</organism>
<sequence>MTVNVLNCSNGSYGIGLVKSVDKQRVCPCFVREAKAWVWKSAKIRCVPIWKSISKSHPKLGLCLECQWRTPKSNRHRNIILHLLHHPKKSFSKCPRISLSRTISRPPMEDEEDEGLGLCYTRYMDND</sequence>
<evidence type="ECO:0000313" key="1">
    <source>
        <dbReference type="EMBL" id="CAI9117189.1"/>
    </source>
</evidence>